<evidence type="ECO:0000256" key="11">
    <source>
        <dbReference type="RuleBase" id="RU003756"/>
    </source>
</evidence>
<dbReference type="InterPro" id="IPR032642">
    <property type="entry name" value="Msh2_ATP-bd"/>
</dbReference>
<dbReference type="GO" id="GO:0006312">
    <property type="term" value="P:mitotic recombination"/>
    <property type="evidence" value="ECO:0007669"/>
    <property type="project" value="TreeGrafter"/>
</dbReference>
<dbReference type="Gene3D" id="1.10.1420.10">
    <property type="match status" value="2"/>
</dbReference>
<keyword evidence="6" id="KW-0067">ATP-binding</keyword>
<dbReference type="InterPro" id="IPR045076">
    <property type="entry name" value="MutS"/>
</dbReference>
<keyword evidence="7 11" id="KW-0238">DNA-binding</keyword>
<dbReference type="GO" id="GO:0140664">
    <property type="term" value="F:ATP-dependent DNA damage sensor activity"/>
    <property type="evidence" value="ECO:0007669"/>
    <property type="project" value="InterPro"/>
</dbReference>
<dbReference type="Pfam" id="PF05190">
    <property type="entry name" value="MutS_IV"/>
    <property type="match status" value="1"/>
</dbReference>
<dbReference type="PIRSF" id="PIRSF005813">
    <property type="entry name" value="MSH2"/>
    <property type="match status" value="1"/>
</dbReference>
<protein>
    <recommendedName>
        <fullName evidence="10">DNA mismatch repair protein MSH2</fullName>
    </recommendedName>
    <alternativeName>
        <fullName evidence="3">DNA mismatch repair protein Msh2</fullName>
    </alternativeName>
</protein>
<dbReference type="SMART" id="SM00533">
    <property type="entry name" value="MUTSd"/>
    <property type="match status" value="1"/>
</dbReference>
<dbReference type="InterPro" id="IPR011184">
    <property type="entry name" value="DNA_mismatch_repair_Msh2"/>
</dbReference>
<dbReference type="InterPro" id="IPR027417">
    <property type="entry name" value="P-loop_NTPase"/>
</dbReference>
<dbReference type="InterPro" id="IPR007860">
    <property type="entry name" value="DNA_mmatch_repair_MutS_con_dom"/>
</dbReference>
<gene>
    <name evidence="13" type="ORF">P691DRAFT_778111</name>
</gene>
<dbReference type="InterPro" id="IPR007861">
    <property type="entry name" value="DNA_mismatch_repair_MutS_clamp"/>
</dbReference>
<dbReference type="OrthoDB" id="121051at2759"/>
<comment type="similarity">
    <text evidence="2 11">Belongs to the DNA mismatch repair MutS family.</text>
</comment>
<dbReference type="Proteomes" id="UP000807342">
    <property type="component" value="Unassembled WGS sequence"/>
</dbReference>
<dbReference type="SMART" id="SM00534">
    <property type="entry name" value="MUTSac"/>
    <property type="match status" value="1"/>
</dbReference>
<keyword evidence="4 11" id="KW-0547">Nucleotide-binding</keyword>
<evidence type="ECO:0000259" key="12">
    <source>
        <dbReference type="PROSITE" id="PS00486"/>
    </source>
</evidence>
<dbReference type="GO" id="GO:0032301">
    <property type="term" value="C:MutSalpha complex"/>
    <property type="evidence" value="ECO:0007669"/>
    <property type="project" value="TreeGrafter"/>
</dbReference>
<organism evidence="13 14">
    <name type="scientific">Macrolepiota fuliginosa MF-IS2</name>
    <dbReference type="NCBI Taxonomy" id="1400762"/>
    <lineage>
        <taxon>Eukaryota</taxon>
        <taxon>Fungi</taxon>
        <taxon>Dikarya</taxon>
        <taxon>Basidiomycota</taxon>
        <taxon>Agaricomycotina</taxon>
        <taxon>Agaricomycetes</taxon>
        <taxon>Agaricomycetidae</taxon>
        <taxon>Agaricales</taxon>
        <taxon>Agaricineae</taxon>
        <taxon>Agaricaceae</taxon>
        <taxon>Macrolepiota</taxon>
    </lineage>
</organism>
<dbReference type="Gene3D" id="3.40.50.300">
    <property type="entry name" value="P-loop containing nucleotide triphosphate hydrolases"/>
    <property type="match status" value="1"/>
</dbReference>
<dbReference type="InterPro" id="IPR007696">
    <property type="entry name" value="DNA_mismatch_repair_MutS_core"/>
</dbReference>
<evidence type="ECO:0000313" key="13">
    <source>
        <dbReference type="EMBL" id="KAF9444636.1"/>
    </source>
</evidence>
<evidence type="ECO:0000256" key="10">
    <source>
        <dbReference type="ARBA" id="ARBA00073545"/>
    </source>
</evidence>
<keyword evidence="14" id="KW-1185">Reference proteome</keyword>
<dbReference type="FunFam" id="3.30.420.110:FF:000002">
    <property type="entry name" value="DNA mismatch repair protein"/>
    <property type="match status" value="1"/>
</dbReference>
<evidence type="ECO:0000256" key="6">
    <source>
        <dbReference type="ARBA" id="ARBA00022840"/>
    </source>
</evidence>
<dbReference type="FunFam" id="1.10.1420.10:FF:000003">
    <property type="entry name" value="DNA mismatch repair protein"/>
    <property type="match status" value="1"/>
</dbReference>
<proteinExistence type="inferred from homology"/>
<dbReference type="InterPro" id="IPR016151">
    <property type="entry name" value="DNA_mismatch_repair_MutS_N"/>
</dbReference>
<dbReference type="InterPro" id="IPR036187">
    <property type="entry name" value="DNA_mismatch_repair_MutS_sf"/>
</dbReference>
<keyword evidence="5 11" id="KW-0227">DNA damage</keyword>
<dbReference type="NCBIfam" id="NF003810">
    <property type="entry name" value="PRK05399.1"/>
    <property type="match status" value="1"/>
</dbReference>
<evidence type="ECO:0000256" key="4">
    <source>
        <dbReference type="ARBA" id="ARBA00022741"/>
    </source>
</evidence>
<dbReference type="InterPro" id="IPR007695">
    <property type="entry name" value="DNA_mismatch_repair_MutS-lik_N"/>
</dbReference>
<reference evidence="13" key="1">
    <citation type="submission" date="2020-11" db="EMBL/GenBank/DDBJ databases">
        <authorList>
            <consortium name="DOE Joint Genome Institute"/>
            <person name="Ahrendt S."/>
            <person name="Riley R."/>
            <person name="Andreopoulos W."/>
            <person name="Labutti K."/>
            <person name="Pangilinan J."/>
            <person name="Ruiz-Duenas F.J."/>
            <person name="Barrasa J.M."/>
            <person name="Sanchez-Garcia M."/>
            <person name="Camarero S."/>
            <person name="Miyauchi S."/>
            <person name="Serrano A."/>
            <person name="Linde D."/>
            <person name="Babiker R."/>
            <person name="Drula E."/>
            <person name="Ayuso-Fernandez I."/>
            <person name="Pacheco R."/>
            <person name="Padilla G."/>
            <person name="Ferreira P."/>
            <person name="Barriuso J."/>
            <person name="Kellner H."/>
            <person name="Castanera R."/>
            <person name="Alfaro M."/>
            <person name="Ramirez L."/>
            <person name="Pisabarro A.G."/>
            <person name="Kuo A."/>
            <person name="Tritt A."/>
            <person name="Lipzen A."/>
            <person name="He G."/>
            <person name="Yan M."/>
            <person name="Ng V."/>
            <person name="Cullen D."/>
            <person name="Martin F."/>
            <person name="Rosso M.-N."/>
            <person name="Henrissat B."/>
            <person name="Hibbett D."/>
            <person name="Martinez A.T."/>
            <person name="Grigoriev I.V."/>
        </authorList>
    </citation>
    <scope>NUCLEOTIDE SEQUENCE</scope>
    <source>
        <strain evidence="13">MF-IS2</strain>
    </source>
</reference>
<comment type="function">
    <text evidence="11">Component of the post-replicative DNA mismatch repair system (MMR).</text>
</comment>
<dbReference type="Pfam" id="PF01624">
    <property type="entry name" value="MutS_I"/>
    <property type="match status" value="1"/>
</dbReference>
<dbReference type="FunFam" id="3.40.50.300:FF:000523">
    <property type="entry name" value="DNA mismatch repair protein"/>
    <property type="match status" value="1"/>
</dbReference>
<evidence type="ECO:0000256" key="3">
    <source>
        <dbReference type="ARBA" id="ARBA00019549"/>
    </source>
</evidence>
<evidence type="ECO:0000256" key="2">
    <source>
        <dbReference type="ARBA" id="ARBA00006271"/>
    </source>
</evidence>
<dbReference type="PANTHER" id="PTHR11361:SF35">
    <property type="entry name" value="DNA MISMATCH REPAIR PROTEIN MSH2"/>
    <property type="match status" value="1"/>
</dbReference>
<evidence type="ECO:0000256" key="7">
    <source>
        <dbReference type="ARBA" id="ARBA00023125"/>
    </source>
</evidence>
<comment type="caution">
    <text evidence="13">The sequence shown here is derived from an EMBL/GenBank/DDBJ whole genome shotgun (WGS) entry which is preliminary data.</text>
</comment>
<dbReference type="PROSITE" id="PS00486">
    <property type="entry name" value="DNA_MISMATCH_REPAIR_2"/>
    <property type="match status" value="1"/>
</dbReference>
<sequence length="963" mass="106075">MYDKEKSADNNADQTTDVGFLDFFAGLPKKSPETGTLRLFHRSAGGDSFYAAYGPDALFVAQHVFHTKSVVKYLGAGARRLESVTLKVSVAQMLLREALTSKQLRVEIYEPESGQGKKCVKFKLDKQASPGNLQAVEDLLFVNSDILSAPVVMAIQLANVPLAAAGVKSNNKAIGIAFADTSVRELGVADFVDNDLFSNTESLIIQLSVKEAIVPTGTSLGTTDRDIDLNKLKAVLDRCGVVITERKPSEFKSRNIADDLPRLLQSDSTLSTADPSKTISQLSLPVAPMALAALIQYLSLLADDSSLGSYKLRTHDLSQYMKLDASALRALNLTENSGNMASATRNTTLLGLLNKCKTSQGTRLLGTWLKQPLVNLHEIQKRQNLVGIFAEDANNRRILQDEYLKVMPDLHRLSKRFKKGNASLEDVVRVYQVVLKLPGMVETLESLQVVSEDGTALIEETYLGSLKEHNSQLKKYADMVETTLDLDELDNHNYVIKPDYDDRLQELAEQLRNVRDGLDAEHAEVGDDLNMELDKKLHLENNQVYGYCFRLTKADAKGLSKGYIELGTNKSGVYFTTKALKSLAEDYKDLTQNYARTQNGLVKEVVSIASTYAPVLETLDSVIAHLDVILSFAHVSTNAPTPYVKPTLFEKGSGSLVLREARHPCLEVQDEINFIPNDIEMVKDKSEFQIITGPNMGGKSTYIRQVGVIALMAQIGCFVPCEEAQLPIFDSILCRVGAGDSQLKGVSTFMAEMLETATILHSATRESLIIIDELGRGTSTYDGFGLAWAISEYIATKIHAFCLFATHFHELTALDQQIPYVKNLHVVAHVTPTGSKTHDRDIALLYKVEPGVSDQSFGIHVAELANFPEDVVQLAKWKANELEDFGAEHKKDDDISQATMSHGIKIMEEMLCAWSSHVDGEDVVMGDCEGYAGGQLGDLQKYLETYHSSIEGNKWLQSIIASL</sequence>
<dbReference type="Pfam" id="PF05188">
    <property type="entry name" value="MutS_II"/>
    <property type="match status" value="1"/>
</dbReference>
<keyword evidence="8 11" id="KW-0234">DNA repair</keyword>
<dbReference type="Pfam" id="PF05192">
    <property type="entry name" value="MutS_III"/>
    <property type="match status" value="1"/>
</dbReference>
<feature type="domain" description="DNA mismatch repair proteins mutS family" evidence="12">
    <location>
        <begin position="767"/>
        <end position="783"/>
    </location>
</feature>
<dbReference type="AlphaFoldDB" id="A0A9P6BY15"/>
<dbReference type="GO" id="GO:0006298">
    <property type="term" value="P:mismatch repair"/>
    <property type="evidence" value="ECO:0007669"/>
    <property type="project" value="InterPro"/>
</dbReference>
<dbReference type="GO" id="GO:0030983">
    <property type="term" value="F:mismatched DNA binding"/>
    <property type="evidence" value="ECO:0007669"/>
    <property type="project" value="InterPro"/>
</dbReference>
<dbReference type="EMBL" id="MU151359">
    <property type="protein sequence ID" value="KAF9444636.1"/>
    <property type="molecule type" value="Genomic_DNA"/>
</dbReference>
<comment type="subcellular location">
    <subcellularLocation>
        <location evidence="1">Nucleus</location>
    </subcellularLocation>
</comment>
<keyword evidence="9" id="KW-0539">Nucleus</keyword>
<evidence type="ECO:0000256" key="9">
    <source>
        <dbReference type="ARBA" id="ARBA00023242"/>
    </source>
</evidence>
<dbReference type="SUPFAM" id="SSF48334">
    <property type="entry name" value="DNA repair protein MutS, domain III"/>
    <property type="match status" value="1"/>
</dbReference>
<dbReference type="Gene3D" id="3.40.1170.10">
    <property type="entry name" value="DNA repair protein MutS, domain I"/>
    <property type="match status" value="1"/>
</dbReference>
<evidence type="ECO:0000256" key="1">
    <source>
        <dbReference type="ARBA" id="ARBA00004123"/>
    </source>
</evidence>
<dbReference type="InterPro" id="IPR000432">
    <property type="entry name" value="DNA_mismatch_repair_MutS_C"/>
</dbReference>
<dbReference type="PANTHER" id="PTHR11361">
    <property type="entry name" value="DNA MISMATCH REPAIR PROTEIN MUTS FAMILY MEMBER"/>
    <property type="match status" value="1"/>
</dbReference>
<name>A0A9P6BY15_9AGAR</name>
<dbReference type="SUPFAM" id="SSF53150">
    <property type="entry name" value="DNA repair protein MutS, domain II"/>
    <property type="match status" value="1"/>
</dbReference>
<evidence type="ECO:0000313" key="14">
    <source>
        <dbReference type="Proteomes" id="UP000807342"/>
    </source>
</evidence>
<accession>A0A9P6BY15</accession>
<dbReference type="Pfam" id="PF00488">
    <property type="entry name" value="MutS_V"/>
    <property type="match status" value="1"/>
</dbReference>
<dbReference type="SUPFAM" id="SSF52540">
    <property type="entry name" value="P-loop containing nucleoside triphosphate hydrolases"/>
    <property type="match status" value="1"/>
</dbReference>
<evidence type="ECO:0000256" key="8">
    <source>
        <dbReference type="ARBA" id="ARBA00023204"/>
    </source>
</evidence>
<dbReference type="InterPro" id="IPR036678">
    <property type="entry name" value="MutS_con_dom_sf"/>
</dbReference>
<dbReference type="CDD" id="cd03285">
    <property type="entry name" value="ABC_MSH2_euk"/>
    <property type="match status" value="1"/>
</dbReference>
<dbReference type="Gene3D" id="3.30.420.110">
    <property type="entry name" value="MutS, connector domain"/>
    <property type="match status" value="1"/>
</dbReference>
<dbReference type="GO" id="GO:0005524">
    <property type="term" value="F:ATP binding"/>
    <property type="evidence" value="ECO:0007669"/>
    <property type="project" value="UniProtKB-KW"/>
</dbReference>
<evidence type="ECO:0000256" key="5">
    <source>
        <dbReference type="ARBA" id="ARBA00022763"/>
    </source>
</evidence>